<dbReference type="NCBIfam" id="TIGR02228">
    <property type="entry name" value="sigpep_I_arch"/>
    <property type="match status" value="1"/>
</dbReference>
<keyword evidence="9" id="KW-0378">Hydrolase</keyword>
<evidence type="ECO:0000313" key="10">
    <source>
        <dbReference type="Proteomes" id="UP000326331"/>
    </source>
</evidence>
<feature type="transmembrane region" description="Helical" evidence="7">
    <location>
        <begin position="422"/>
        <end position="446"/>
    </location>
</feature>
<dbReference type="SUPFAM" id="SSF51306">
    <property type="entry name" value="LexA/Signal peptidase"/>
    <property type="match status" value="1"/>
</dbReference>
<feature type="domain" description="Peptidase S24/S26A/S26B/S26C" evidence="8">
    <location>
        <begin position="48"/>
        <end position="129"/>
    </location>
</feature>
<keyword evidence="5 7" id="KW-0472">Membrane</keyword>
<reference evidence="9 10" key="1">
    <citation type="submission" date="2019-10" db="EMBL/GenBank/DDBJ databases">
        <title>Thermopilla bonchosmolovskayae gen. nov., sp. nov., a moderately thermophilic Chloroflexi bacterium from a Chukotka hot spring (Arctic, Russia), representing a novel classis Thermopillaia, which include previously uncultivated lineage OLB14.</title>
        <authorList>
            <person name="Kochetkova T.V."/>
            <person name="Zayulina K.S."/>
            <person name="Zhigarkov V.S."/>
            <person name="Minaev N.V."/>
            <person name="Novikov A."/>
            <person name="Toshchakov S.V."/>
            <person name="Elcheninov A.G."/>
            <person name="Kublanov I.V."/>
        </authorList>
    </citation>
    <scope>NUCLEOTIDE SEQUENCE [LARGE SCALE GENOMIC DNA]</scope>
    <source>
        <strain evidence="9 10">3753O</strain>
    </source>
</reference>
<evidence type="ECO:0000256" key="7">
    <source>
        <dbReference type="SAM" id="Phobius"/>
    </source>
</evidence>
<evidence type="ECO:0000256" key="1">
    <source>
        <dbReference type="ARBA" id="ARBA00004370"/>
    </source>
</evidence>
<evidence type="ECO:0000259" key="8">
    <source>
        <dbReference type="Pfam" id="PF00717"/>
    </source>
</evidence>
<evidence type="ECO:0000256" key="4">
    <source>
        <dbReference type="ARBA" id="ARBA00022989"/>
    </source>
</evidence>
<keyword evidence="4 7" id="KW-1133">Transmembrane helix</keyword>
<organism evidence="9 10">
    <name type="scientific">Tepidiforma bonchosmolovskayae</name>
    <dbReference type="NCBI Taxonomy" id="2601677"/>
    <lineage>
        <taxon>Bacteria</taxon>
        <taxon>Bacillati</taxon>
        <taxon>Chloroflexota</taxon>
        <taxon>Tepidiformia</taxon>
        <taxon>Tepidiformales</taxon>
        <taxon>Tepidiformaceae</taxon>
        <taxon>Tepidiforma</taxon>
    </lineage>
</organism>
<dbReference type="InterPro" id="IPR036286">
    <property type="entry name" value="LexA/Signal_pep-like_sf"/>
</dbReference>
<dbReference type="InterPro" id="IPR035185">
    <property type="entry name" value="DUF5305"/>
</dbReference>
<dbReference type="InterPro" id="IPR001733">
    <property type="entry name" value="Peptidase_S26B"/>
</dbReference>
<dbReference type="CDD" id="cd06462">
    <property type="entry name" value="Peptidase_S24_S26"/>
    <property type="match status" value="1"/>
</dbReference>
<evidence type="ECO:0000256" key="2">
    <source>
        <dbReference type="ARBA" id="ARBA00022670"/>
    </source>
</evidence>
<keyword evidence="2" id="KW-0645">Protease</keyword>
<comment type="subcellular location">
    <subcellularLocation>
        <location evidence="1">Membrane</location>
    </subcellularLocation>
</comment>
<dbReference type="InterPro" id="IPR015927">
    <property type="entry name" value="Peptidase_S24_S26A/B/C"/>
</dbReference>
<feature type="transmembrane region" description="Helical" evidence="7">
    <location>
        <begin position="149"/>
        <end position="173"/>
    </location>
</feature>
<dbReference type="Pfam" id="PF17231">
    <property type="entry name" value="DUF5305"/>
    <property type="match status" value="1"/>
</dbReference>
<keyword evidence="3 7" id="KW-0812">Transmembrane</keyword>
<keyword evidence="10" id="KW-1185">Reference proteome</keyword>
<evidence type="ECO:0000256" key="6">
    <source>
        <dbReference type="NCBIfam" id="TIGR02228"/>
    </source>
</evidence>
<dbReference type="Gene3D" id="2.10.109.10">
    <property type="entry name" value="Umud Fragment, subunit A"/>
    <property type="match status" value="1"/>
</dbReference>
<evidence type="ECO:0000256" key="3">
    <source>
        <dbReference type="ARBA" id="ARBA00022692"/>
    </source>
</evidence>
<accession>A0ABX6C0I6</accession>
<sequence>MIRGNVGHLAVPRRDGERSRRVTAAVAAALLVVAVACAWILFAPPQLGGQASYVIVNGNSMEPGMHRGDLAIVRPADRYVPGDVVTYRHPGVGHVIHRIVDEKDGRFTLKGDHNDFEDSYRPTSNDIVGKLWLHIPGAGRVLWRLRSPLWAGLVLFIAFAGMFAGAGASRAAAPVGPGRQRSNGGSPMPPIFRNWQDTLALLLALAIGFAALAWVAFARPTHREVTTEFSYSQRGQFSYEAAAADARLYDAGKATTGEPVYLRLSDTVAFTFVYEFTSPSPAQLTGTYQLVAELGDISGWKRTLPIGEPGSFAGTAFRTDGVLRLADLQEQIATLEAQTGVRNDRYTVTIRPRVRVDGELGGARLSADFPEAALPMALDRTQLRLDAAKPDAAIAPAATGTVVDRQRIGNVVRILFVSLPVVAARIVGVAGAAVMVACAGALLIAVARRGWSEVSDVRAAGAVPVRVTGPVAPDDVPVVDVASMEDLERLAARTGGIILQEARPGQHVCYVRDGAVVYRFAFDPGEYGTERAA</sequence>
<evidence type="ECO:0000256" key="5">
    <source>
        <dbReference type="ARBA" id="ARBA00023136"/>
    </source>
</evidence>
<gene>
    <name evidence="9" type="ORF">Tbon_00035</name>
</gene>
<dbReference type="EC" id="3.4.21.89" evidence="6"/>
<proteinExistence type="predicted"/>
<dbReference type="RefSeq" id="WP_158065712.1">
    <property type="nucleotide sequence ID" value="NZ_CP042829.1"/>
</dbReference>
<dbReference type="GO" id="GO:0009003">
    <property type="term" value="F:signal peptidase activity"/>
    <property type="evidence" value="ECO:0007669"/>
    <property type="project" value="UniProtKB-EC"/>
</dbReference>
<name>A0ABX6C0I6_9CHLR</name>
<feature type="transmembrane region" description="Helical" evidence="7">
    <location>
        <begin position="22"/>
        <end position="42"/>
    </location>
</feature>
<dbReference type="Pfam" id="PF00717">
    <property type="entry name" value="Peptidase_S24"/>
    <property type="match status" value="1"/>
</dbReference>
<protein>
    <recommendedName>
        <fullName evidence="6">Signal peptidase I</fullName>
        <ecNumber evidence="6">3.4.21.89</ecNumber>
    </recommendedName>
</protein>
<dbReference type="Proteomes" id="UP000326331">
    <property type="component" value="Chromosome"/>
</dbReference>
<dbReference type="EMBL" id="CP042829">
    <property type="protein sequence ID" value="QFG01765.1"/>
    <property type="molecule type" value="Genomic_DNA"/>
</dbReference>
<evidence type="ECO:0000313" key="9">
    <source>
        <dbReference type="EMBL" id="QFG01765.1"/>
    </source>
</evidence>
<feature type="transmembrane region" description="Helical" evidence="7">
    <location>
        <begin position="198"/>
        <end position="217"/>
    </location>
</feature>